<keyword evidence="2" id="KW-1185">Reference proteome</keyword>
<evidence type="ECO:0000313" key="1">
    <source>
        <dbReference type="EMBL" id="AJY77330.1"/>
    </source>
</evidence>
<dbReference type="EMBL" id="CP011058">
    <property type="protein sequence ID" value="AJY77330.1"/>
    <property type="molecule type" value="Genomic_DNA"/>
</dbReference>
<accession>A0A0D5NQ84</accession>
<organism evidence="1 2">
    <name type="scientific">Paenibacillus beijingensis</name>
    <dbReference type="NCBI Taxonomy" id="1126833"/>
    <lineage>
        <taxon>Bacteria</taxon>
        <taxon>Bacillati</taxon>
        <taxon>Bacillota</taxon>
        <taxon>Bacilli</taxon>
        <taxon>Bacillales</taxon>
        <taxon>Paenibacillaceae</taxon>
        <taxon>Paenibacillus</taxon>
    </lineage>
</organism>
<proteinExistence type="predicted"/>
<reference evidence="1 2" key="1">
    <citation type="journal article" date="2015" name="J. Biotechnol.">
        <title>Complete genome sequence of Paenibacillus beijingensis 7188(T) (=DSM 24997(T)), a novel rhizobacterium from jujube garden soil.</title>
        <authorList>
            <person name="Kwak Y."/>
            <person name="Shin J.H."/>
        </authorList>
    </citation>
    <scope>NUCLEOTIDE SEQUENCE [LARGE SCALE GENOMIC DNA]</scope>
    <source>
        <strain evidence="1 2">DSM 24997</strain>
    </source>
</reference>
<gene>
    <name evidence="1" type="ORF">VN24_25680</name>
</gene>
<protein>
    <recommendedName>
        <fullName evidence="3">Oxidoreductase molybdopterin-binding domain-containing protein</fullName>
    </recommendedName>
</protein>
<dbReference type="PATRIC" id="fig|1126833.4.peg.5645"/>
<evidence type="ECO:0000313" key="2">
    <source>
        <dbReference type="Proteomes" id="UP000032633"/>
    </source>
</evidence>
<dbReference type="InterPro" id="IPR036374">
    <property type="entry name" value="OxRdtase_Mopterin-bd_sf"/>
</dbReference>
<dbReference type="KEGG" id="pbj:VN24_25680"/>
<evidence type="ECO:0008006" key="3">
    <source>
        <dbReference type="Google" id="ProtNLM"/>
    </source>
</evidence>
<dbReference type="Proteomes" id="UP000032633">
    <property type="component" value="Chromosome"/>
</dbReference>
<dbReference type="AlphaFoldDB" id="A0A0D5NQ84"/>
<dbReference type="Gene3D" id="3.90.420.10">
    <property type="entry name" value="Oxidoreductase, molybdopterin-binding domain"/>
    <property type="match status" value="1"/>
</dbReference>
<sequence>MEIHVHDELNGAATFSVQEIAALAPGHFPITERVEGVSGKAFDWLSWYKAWCERQQGAPARIPTHLQVEAADEFQATVPWNQLDKALFLYAQENGEPLKKGFPIRLYVPDGSSECLNVKSVVAIRVLYDGAAGDEATYGYKNMVTPDELFKTIKK</sequence>
<reference evidence="2" key="2">
    <citation type="submission" date="2015-03" db="EMBL/GenBank/DDBJ databases">
        <title>Genome sequence of Paenibacillus beijingensis strain DSM 24997T.</title>
        <authorList>
            <person name="Kwak Y."/>
            <person name="Shin J.-H."/>
        </authorList>
    </citation>
    <scope>NUCLEOTIDE SEQUENCE [LARGE SCALE GENOMIC DNA]</scope>
    <source>
        <strain evidence="2">DSM 24997</strain>
    </source>
</reference>
<dbReference type="HOGENOM" id="CLU_1693731_0_0_9"/>
<dbReference type="SUPFAM" id="SSF56524">
    <property type="entry name" value="Oxidoreductase molybdopterin-binding domain"/>
    <property type="match status" value="1"/>
</dbReference>
<dbReference type="OrthoDB" id="2381583at2"/>
<name>A0A0D5NQ84_9BACL</name>